<sequence length="310" mass="34543">MALDITYGRPELLAVRTAARGGDWPGLMDAITAGVSDDEDRSDRVEVAVQTLIGRWKAVVPAQFEQYIASLGADATAYLLRGALEVERAWLLRGGALARYTRSEQMSSFHHGLHCAQELLQASAALAPADASPWVWLLQLARGLEIGPERTGEHREELAKRSPYHFRGHYQAVMSVTPHWGYSAAFTAQCAREWTDGHPIGSPTHALIHIANFERWRRDNTGTPLRKDVDALERTRQASTRMNLASCERPGEILAHNYAAAWFSVIGDRKSARPHLALMRGRVTRWPWNDVGANPMAVYRVHRLRAALGI</sequence>
<dbReference type="AlphaFoldDB" id="A0A4Q7U9S7"/>
<keyword evidence="2" id="KW-1185">Reference proteome</keyword>
<proteinExistence type="predicted"/>
<organism evidence="1 2">
    <name type="scientific">Micromonospora violae</name>
    <dbReference type="NCBI Taxonomy" id="1278207"/>
    <lineage>
        <taxon>Bacteria</taxon>
        <taxon>Bacillati</taxon>
        <taxon>Actinomycetota</taxon>
        <taxon>Actinomycetes</taxon>
        <taxon>Micromonosporales</taxon>
        <taxon>Micromonosporaceae</taxon>
        <taxon>Micromonospora</taxon>
    </lineage>
</organism>
<gene>
    <name evidence="1" type="ORF">EV382_0979</name>
</gene>
<evidence type="ECO:0000313" key="1">
    <source>
        <dbReference type="EMBL" id="RZT77817.1"/>
    </source>
</evidence>
<name>A0A4Q7U9S7_9ACTN</name>
<dbReference type="RefSeq" id="WP_130400415.1">
    <property type="nucleotide sequence ID" value="NZ_SHKK01000001.1"/>
</dbReference>
<dbReference type="Proteomes" id="UP000293781">
    <property type="component" value="Unassembled WGS sequence"/>
</dbReference>
<comment type="caution">
    <text evidence="1">The sequence shown here is derived from an EMBL/GenBank/DDBJ whole genome shotgun (WGS) entry which is preliminary data.</text>
</comment>
<evidence type="ECO:0008006" key="3">
    <source>
        <dbReference type="Google" id="ProtNLM"/>
    </source>
</evidence>
<accession>A0A4Q7U9S7</accession>
<dbReference type="EMBL" id="SHKK01000001">
    <property type="protein sequence ID" value="RZT77817.1"/>
    <property type="molecule type" value="Genomic_DNA"/>
</dbReference>
<protein>
    <recommendedName>
        <fullName evidence="3">DUF4034 domain-containing protein</fullName>
    </recommendedName>
</protein>
<evidence type="ECO:0000313" key="2">
    <source>
        <dbReference type="Proteomes" id="UP000293781"/>
    </source>
</evidence>
<dbReference type="OrthoDB" id="3284019at2"/>
<reference evidence="1 2" key="1">
    <citation type="submission" date="2019-02" db="EMBL/GenBank/DDBJ databases">
        <title>Sequencing the genomes of 1000 actinobacteria strains.</title>
        <authorList>
            <person name="Klenk H.-P."/>
        </authorList>
    </citation>
    <scope>NUCLEOTIDE SEQUENCE [LARGE SCALE GENOMIC DNA]</scope>
    <source>
        <strain evidence="1 2">DSM 45888</strain>
    </source>
</reference>